<feature type="binding site" evidence="14">
    <location>
        <position position="185"/>
    </location>
    <ligand>
        <name>FAD</name>
        <dbReference type="ChEBI" id="CHEBI:57692"/>
    </ligand>
</feature>
<dbReference type="InterPro" id="IPR029320">
    <property type="entry name" value="Acyl-CoA_ox_N"/>
</dbReference>
<dbReference type="GO" id="GO:0005777">
    <property type="term" value="C:peroxisome"/>
    <property type="evidence" value="ECO:0007669"/>
    <property type="project" value="UniProtKB-SubCell"/>
</dbReference>
<evidence type="ECO:0000256" key="13">
    <source>
        <dbReference type="PIRSR" id="PIRSR000168-1"/>
    </source>
</evidence>
<reference evidence="19" key="1">
    <citation type="journal article" date="2014" name="Proc. Natl. Acad. Sci. U.S.A.">
        <title>Extensive sampling of basidiomycete genomes demonstrates inadequacy of the white-rot/brown-rot paradigm for wood decay fungi.</title>
        <authorList>
            <person name="Riley R."/>
            <person name="Salamov A.A."/>
            <person name="Brown D.W."/>
            <person name="Nagy L.G."/>
            <person name="Floudas D."/>
            <person name="Held B.W."/>
            <person name="Levasseur A."/>
            <person name="Lombard V."/>
            <person name="Morin E."/>
            <person name="Otillar R."/>
            <person name="Lindquist E.A."/>
            <person name="Sun H."/>
            <person name="LaButti K.M."/>
            <person name="Schmutz J."/>
            <person name="Jabbour D."/>
            <person name="Luo H."/>
            <person name="Baker S.E."/>
            <person name="Pisabarro A.G."/>
            <person name="Walton J.D."/>
            <person name="Blanchette R.A."/>
            <person name="Henrissat B."/>
            <person name="Martin F."/>
            <person name="Cullen D."/>
            <person name="Hibbett D.S."/>
            <person name="Grigoriev I.V."/>
        </authorList>
    </citation>
    <scope>NUCLEOTIDE SEQUENCE [LARGE SCALE GENOMIC DNA]</scope>
    <source>
        <strain evidence="19">MUCL 33604</strain>
    </source>
</reference>
<dbReference type="AlphaFoldDB" id="A0A067PXL3"/>
<dbReference type="Gene3D" id="1.10.540.10">
    <property type="entry name" value="Acyl-CoA dehydrogenase/oxidase, N-terminal domain"/>
    <property type="match status" value="1"/>
</dbReference>
<keyword evidence="7 12" id="KW-0274">FAD</keyword>
<dbReference type="EMBL" id="KL197723">
    <property type="protein sequence ID" value="KDQ56007.1"/>
    <property type="molecule type" value="Genomic_DNA"/>
</dbReference>
<dbReference type="PANTHER" id="PTHR10909">
    <property type="entry name" value="ELECTRON TRANSPORT OXIDOREDUCTASE"/>
    <property type="match status" value="1"/>
</dbReference>
<comment type="similarity">
    <text evidence="5 12">Belongs to the acyl-CoA oxidase family.</text>
</comment>
<evidence type="ECO:0000256" key="3">
    <source>
        <dbReference type="ARBA" id="ARBA00004275"/>
    </source>
</evidence>
<dbReference type="InterPro" id="IPR009100">
    <property type="entry name" value="AcylCoA_DH/oxidase_NM_dom_sf"/>
</dbReference>
<protein>
    <recommendedName>
        <fullName evidence="12">Acyl-coenzyme A oxidase</fullName>
    </recommendedName>
</protein>
<feature type="binding site" evidence="14">
    <location>
        <position position="146"/>
    </location>
    <ligand>
        <name>FAD</name>
        <dbReference type="ChEBI" id="CHEBI:57692"/>
    </ligand>
</feature>
<dbReference type="InterPro" id="IPR055060">
    <property type="entry name" value="ACOX_C_alpha1"/>
</dbReference>
<evidence type="ECO:0000256" key="9">
    <source>
        <dbReference type="ARBA" id="ARBA00023002"/>
    </source>
</evidence>
<feature type="active site" description="Proton acceptor" evidence="13">
    <location>
        <position position="431"/>
    </location>
</feature>
<feature type="domain" description="Acyl-CoA oxidase C-alpha1" evidence="17">
    <location>
        <begin position="285"/>
        <end position="445"/>
    </location>
</feature>
<feature type="domain" description="Acyl-CoA oxidase C-terminal" evidence="15">
    <location>
        <begin position="520"/>
        <end position="661"/>
    </location>
</feature>
<dbReference type="PIRSF" id="PIRSF000168">
    <property type="entry name" value="Acyl-CoA_oxidase"/>
    <property type="match status" value="1"/>
</dbReference>
<dbReference type="HOGENOM" id="CLU_014629_3_1_1"/>
<dbReference type="Gene3D" id="2.40.110.10">
    <property type="entry name" value="Butyryl-CoA Dehydrogenase, subunit A, domain 2"/>
    <property type="match status" value="1"/>
</dbReference>
<keyword evidence="6 12" id="KW-0285">Flavoprotein</keyword>
<dbReference type="GO" id="GO:0055088">
    <property type="term" value="P:lipid homeostasis"/>
    <property type="evidence" value="ECO:0007669"/>
    <property type="project" value="TreeGrafter"/>
</dbReference>
<dbReference type="FunFam" id="1.20.140.10:FF:000015">
    <property type="entry name" value="Acyl-coenzyme A oxidase"/>
    <property type="match status" value="1"/>
</dbReference>
<organism evidence="18 19">
    <name type="scientific">Jaapia argillacea MUCL 33604</name>
    <dbReference type="NCBI Taxonomy" id="933084"/>
    <lineage>
        <taxon>Eukaryota</taxon>
        <taxon>Fungi</taxon>
        <taxon>Dikarya</taxon>
        <taxon>Basidiomycota</taxon>
        <taxon>Agaricomycotina</taxon>
        <taxon>Agaricomycetes</taxon>
        <taxon>Agaricomycetidae</taxon>
        <taxon>Jaapiales</taxon>
        <taxon>Jaapiaceae</taxon>
        <taxon>Jaapia</taxon>
    </lineage>
</organism>
<gene>
    <name evidence="18" type="ORF">JAAARDRAFT_59460</name>
</gene>
<dbReference type="SUPFAM" id="SSF47203">
    <property type="entry name" value="Acyl-CoA dehydrogenase C-terminal domain-like"/>
    <property type="match status" value="2"/>
</dbReference>
<dbReference type="OrthoDB" id="538336at2759"/>
<comment type="catalytic activity">
    <reaction evidence="1">
        <text>a 2,3-saturated acyl-CoA + O2 = a (2E)-enoyl-CoA + H2O2</text>
        <dbReference type="Rhea" id="RHEA:38959"/>
        <dbReference type="ChEBI" id="CHEBI:15379"/>
        <dbReference type="ChEBI" id="CHEBI:16240"/>
        <dbReference type="ChEBI" id="CHEBI:58856"/>
        <dbReference type="ChEBI" id="CHEBI:65111"/>
        <dbReference type="EC" id="1.3.3.6"/>
    </reaction>
</comment>
<dbReference type="Pfam" id="PF01756">
    <property type="entry name" value="ACOX"/>
    <property type="match status" value="1"/>
</dbReference>
<evidence type="ECO:0000259" key="15">
    <source>
        <dbReference type="Pfam" id="PF01756"/>
    </source>
</evidence>
<dbReference type="GO" id="GO:0033540">
    <property type="term" value="P:fatty acid beta-oxidation using acyl-CoA oxidase"/>
    <property type="evidence" value="ECO:0007669"/>
    <property type="project" value="TreeGrafter"/>
</dbReference>
<dbReference type="Pfam" id="PF14749">
    <property type="entry name" value="Acyl-CoA_ox_N"/>
    <property type="match status" value="1"/>
</dbReference>
<evidence type="ECO:0000256" key="12">
    <source>
        <dbReference type="PIRNR" id="PIRNR000168"/>
    </source>
</evidence>
<evidence type="ECO:0000256" key="10">
    <source>
        <dbReference type="ARBA" id="ARBA00023098"/>
    </source>
</evidence>
<dbReference type="GO" id="GO:0003997">
    <property type="term" value="F:acyl-CoA oxidase activity"/>
    <property type="evidence" value="ECO:0007669"/>
    <property type="project" value="UniProtKB-EC"/>
</dbReference>
<dbReference type="PANTHER" id="PTHR10909:SF250">
    <property type="entry name" value="PEROXISOMAL ACYL-COENZYME A OXIDASE 1"/>
    <property type="match status" value="1"/>
</dbReference>
<evidence type="ECO:0000313" key="18">
    <source>
        <dbReference type="EMBL" id="KDQ56007.1"/>
    </source>
</evidence>
<evidence type="ECO:0000256" key="14">
    <source>
        <dbReference type="PIRSR" id="PIRSR000168-2"/>
    </source>
</evidence>
<dbReference type="InParanoid" id="A0A067PXL3"/>
<evidence type="ECO:0000256" key="11">
    <source>
        <dbReference type="ARBA" id="ARBA00023140"/>
    </source>
</evidence>
<dbReference type="Pfam" id="PF22924">
    <property type="entry name" value="ACOX_C_alpha1"/>
    <property type="match status" value="1"/>
</dbReference>
<dbReference type="FunFam" id="2.40.110.10:FF:000003">
    <property type="entry name" value="Acyl-coenzyme A oxidase"/>
    <property type="match status" value="1"/>
</dbReference>
<evidence type="ECO:0000256" key="6">
    <source>
        <dbReference type="ARBA" id="ARBA00022630"/>
    </source>
</evidence>
<dbReference type="SUPFAM" id="SSF56645">
    <property type="entry name" value="Acyl-CoA dehydrogenase NM domain-like"/>
    <property type="match status" value="1"/>
</dbReference>
<keyword evidence="11" id="KW-0576">Peroxisome</keyword>
<keyword evidence="10" id="KW-0443">Lipid metabolism</keyword>
<evidence type="ECO:0000256" key="5">
    <source>
        <dbReference type="ARBA" id="ARBA00006288"/>
    </source>
</evidence>
<accession>A0A067PXL3</accession>
<dbReference type="InterPro" id="IPR046373">
    <property type="entry name" value="Acyl-CoA_Oxase/DH_mid-dom_sf"/>
</dbReference>
<keyword evidence="19" id="KW-1185">Reference proteome</keyword>
<keyword evidence="9" id="KW-0560">Oxidoreductase</keyword>
<evidence type="ECO:0000256" key="8">
    <source>
        <dbReference type="ARBA" id="ARBA00022832"/>
    </source>
</evidence>
<feature type="domain" description="Acyl-coenzyme A oxidase N-terminal" evidence="16">
    <location>
        <begin position="30"/>
        <end position="133"/>
    </location>
</feature>
<sequence>MAVGHDACLQNKLDMENARVKSTAKVDIVRDLLHNGRSEWETHQRVVGILSQDPVFDKSQRLFMTRSERYKRALAMTTRVYELAEIHNWSHKESALAINLLDEQLPMFLHAIAFEPVFTSQASPSLFSKYASLIAHRGIVGCYLQTELAHGTNVSSLETTATFIQETQEFEIHSPTLTSSKWWIGALGKTATHGIVQAKLILEDGKDVGPHLFLVQLRCLNDHRVLPGIEVGDIGPKAMGGFAPTDNGFARFDRVRIPAENMLSKFAQVTPEGKYVQPPHAKISYGGMLYIRSSMVTSGGWLMAKAATISIRYCTVRRQGTKGLDGLEQQVISYPSTYYRLLPILSRAYVFISLGRKLTAAFDTMSQRLAKGDASLLAETHAMTSGLKVLVTTTGIQDLETARRAMGGHGYSAFAGLGRLYADYLPSATYEGDNYALDQQIVRSALKAYSNLGTSLDYSSLSPTSSYLRLLSPNSSPPSPSLSSWNKPDTSIILLEWRAAFMVRERALCKGEGDASLDQRVSRAVSEAFVASSVGEMIGGLELEERERRVVGDLFRLYLLTTVESALVDLFSFGLFRSGEVGGRDSTRELRMEIKRLCEGLLPEAIGLTDAFGFTDWELDSALGVRDGMVYQRLWDAAQKEPLNEREIPDGYEEYIKPMLERGQRLAGRERSKL</sequence>
<dbReference type="InterPro" id="IPR012258">
    <property type="entry name" value="Acyl-CoA_oxidase"/>
</dbReference>
<evidence type="ECO:0000313" key="19">
    <source>
        <dbReference type="Proteomes" id="UP000027265"/>
    </source>
</evidence>
<keyword evidence="8" id="KW-0276">Fatty acid metabolism</keyword>
<evidence type="ECO:0000256" key="7">
    <source>
        <dbReference type="ARBA" id="ARBA00022827"/>
    </source>
</evidence>
<evidence type="ECO:0000256" key="1">
    <source>
        <dbReference type="ARBA" id="ARBA00001201"/>
    </source>
</evidence>
<dbReference type="Proteomes" id="UP000027265">
    <property type="component" value="Unassembled WGS sequence"/>
</dbReference>
<comment type="subcellular location">
    <subcellularLocation>
        <location evidence="3">Peroxisome</location>
    </subcellularLocation>
</comment>
<dbReference type="GO" id="GO:0071949">
    <property type="term" value="F:FAD binding"/>
    <property type="evidence" value="ECO:0007669"/>
    <property type="project" value="InterPro"/>
</dbReference>
<comment type="pathway">
    <text evidence="4">Lipid metabolism; peroxisomal fatty acid beta-oxidation.</text>
</comment>
<proteinExistence type="inferred from homology"/>
<dbReference type="Gene3D" id="1.20.140.10">
    <property type="entry name" value="Butyryl-CoA Dehydrogenase, subunit A, domain 3"/>
    <property type="match status" value="2"/>
</dbReference>
<dbReference type="STRING" id="933084.A0A067PXL3"/>
<evidence type="ECO:0000259" key="17">
    <source>
        <dbReference type="Pfam" id="PF22924"/>
    </source>
</evidence>
<dbReference type="InterPro" id="IPR037069">
    <property type="entry name" value="AcylCoA_DH/ox_N_sf"/>
</dbReference>
<dbReference type="InterPro" id="IPR036250">
    <property type="entry name" value="AcylCo_DH-like_C"/>
</dbReference>
<dbReference type="InterPro" id="IPR002655">
    <property type="entry name" value="Acyl-CoA_oxidase_C"/>
</dbReference>
<evidence type="ECO:0000256" key="2">
    <source>
        <dbReference type="ARBA" id="ARBA00001974"/>
    </source>
</evidence>
<evidence type="ECO:0000256" key="4">
    <source>
        <dbReference type="ARBA" id="ARBA00004846"/>
    </source>
</evidence>
<evidence type="ECO:0000259" key="16">
    <source>
        <dbReference type="Pfam" id="PF14749"/>
    </source>
</evidence>
<comment type="cofactor">
    <cofactor evidence="2">
        <name>FAD</name>
        <dbReference type="ChEBI" id="CHEBI:57692"/>
    </cofactor>
</comment>
<name>A0A067PXL3_9AGAM</name>
<dbReference type="GO" id="GO:0005504">
    <property type="term" value="F:fatty acid binding"/>
    <property type="evidence" value="ECO:0007669"/>
    <property type="project" value="TreeGrafter"/>
</dbReference>